<dbReference type="AlphaFoldDB" id="A0AAF0TDU3"/>
<evidence type="ECO:0000259" key="7">
    <source>
        <dbReference type="Pfam" id="PF02721"/>
    </source>
</evidence>
<evidence type="ECO:0000313" key="10">
    <source>
        <dbReference type="Proteomes" id="UP001234989"/>
    </source>
</evidence>
<dbReference type="CDD" id="cd04480">
    <property type="entry name" value="RPA1_DBD_A_like"/>
    <property type="match status" value="1"/>
</dbReference>
<gene>
    <name evidence="9" type="ORF">MTR67_008676</name>
</gene>
<dbReference type="Gene3D" id="2.40.50.140">
    <property type="entry name" value="Nucleic acid-binding proteins"/>
    <property type="match status" value="3"/>
</dbReference>
<name>A0AAF0TDU3_SOLVR</name>
<dbReference type="EMBL" id="CP133613">
    <property type="protein sequence ID" value="WMV15291.1"/>
    <property type="molecule type" value="Genomic_DNA"/>
</dbReference>
<organism evidence="9 10">
    <name type="scientific">Solanum verrucosum</name>
    <dbReference type="NCBI Taxonomy" id="315347"/>
    <lineage>
        <taxon>Eukaryota</taxon>
        <taxon>Viridiplantae</taxon>
        <taxon>Streptophyta</taxon>
        <taxon>Embryophyta</taxon>
        <taxon>Tracheophyta</taxon>
        <taxon>Spermatophyta</taxon>
        <taxon>Magnoliopsida</taxon>
        <taxon>eudicotyledons</taxon>
        <taxon>Gunneridae</taxon>
        <taxon>Pentapetalae</taxon>
        <taxon>asterids</taxon>
        <taxon>lamiids</taxon>
        <taxon>Solanales</taxon>
        <taxon>Solanaceae</taxon>
        <taxon>Solanoideae</taxon>
        <taxon>Solaneae</taxon>
        <taxon>Solanum</taxon>
    </lineage>
</organism>
<evidence type="ECO:0000256" key="2">
    <source>
        <dbReference type="ARBA" id="ARBA00022723"/>
    </source>
</evidence>
<dbReference type="GO" id="GO:0003677">
    <property type="term" value="F:DNA binding"/>
    <property type="evidence" value="ECO:0007669"/>
    <property type="project" value="UniProtKB-KW"/>
</dbReference>
<feature type="non-terminal residue" evidence="9">
    <location>
        <position position="476"/>
    </location>
</feature>
<proteinExistence type="inferred from homology"/>
<dbReference type="PANTHER" id="PTHR47165">
    <property type="entry name" value="OS03G0429900 PROTEIN"/>
    <property type="match status" value="1"/>
</dbReference>
<evidence type="ECO:0000256" key="4">
    <source>
        <dbReference type="ARBA" id="ARBA00022833"/>
    </source>
</evidence>
<dbReference type="InterPro" id="IPR013955">
    <property type="entry name" value="Rep_factor-A_C"/>
</dbReference>
<evidence type="ECO:0000256" key="5">
    <source>
        <dbReference type="ARBA" id="ARBA00023125"/>
    </source>
</evidence>
<evidence type="ECO:0000313" key="9">
    <source>
        <dbReference type="EMBL" id="WMV15291.1"/>
    </source>
</evidence>
<feature type="domain" description="Replication factor A C-terminal" evidence="8">
    <location>
        <begin position="265"/>
        <end position="395"/>
    </location>
</feature>
<feature type="compositionally biased region" description="Polar residues" evidence="6">
    <location>
        <begin position="421"/>
        <end position="435"/>
    </location>
</feature>
<dbReference type="SUPFAM" id="SSF50249">
    <property type="entry name" value="Nucleic acid-binding proteins"/>
    <property type="match status" value="3"/>
</dbReference>
<evidence type="ECO:0000256" key="3">
    <source>
        <dbReference type="ARBA" id="ARBA00022771"/>
    </source>
</evidence>
<keyword evidence="3" id="KW-0863">Zinc-finger</keyword>
<protein>
    <recommendedName>
        <fullName evidence="11">Replication factor A C-terminal domain-containing protein</fullName>
    </recommendedName>
</protein>
<feature type="region of interest" description="Disordered" evidence="6">
    <location>
        <begin position="413"/>
        <end position="451"/>
    </location>
</feature>
<dbReference type="Proteomes" id="UP001234989">
    <property type="component" value="Chromosome 2"/>
</dbReference>
<dbReference type="InterPro" id="IPR003871">
    <property type="entry name" value="RFA1B/D_OB_1st"/>
</dbReference>
<sequence length="476" mass="54199">MWEFKNYKRSKEMISLDMILIDEKGTLVHAVIWKNQVNRFRANLSEGSVIIIRNFKVAESMGEYRPVQSDVKITFLRITAIQKINDDTVNIPKNGFQFIRPNIVRSRVNNNTYLSDVVGCLCGIGDLESVGSKWKKRDLHILTDPEDRSAKAKITLWEDYGEGFYPYLFPPESGPYIVIITATTVKEFRGEITFATTAATKTYVNLQMDHITSLIQKFATKPVHIQTIESGNGSNIPIAEAMFQSRMTITELLDSDWSYDIEECFVTLRAQISQIDTYFGWHYISCNLCNKKIEPKDGVYTCNKCGKECDFPLVRYKIHIKVKDNGGKTTLVLFNGVAEKLLDTSASKLVNQMSKGDTHVPSLIESLCDKDFVFKLKLTNFNLKEGLENYTVTQVFVPDEELELQHRINKEKKKKLKMEAMQNSHVQKSGGSHTNNSEEHPADGEGTSNGNTRVYARRLIKKRKHLIHLDGESDGD</sequence>
<dbReference type="PANTHER" id="PTHR47165:SF4">
    <property type="entry name" value="OS03G0429900 PROTEIN"/>
    <property type="match status" value="1"/>
</dbReference>
<evidence type="ECO:0000256" key="6">
    <source>
        <dbReference type="SAM" id="MobiDB-lite"/>
    </source>
</evidence>
<evidence type="ECO:0000256" key="1">
    <source>
        <dbReference type="ARBA" id="ARBA00005690"/>
    </source>
</evidence>
<evidence type="ECO:0000259" key="8">
    <source>
        <dbReference type="Pfam" id="PF08646"/>
    </source>
</evidence>
<accession>A0AAF0TDU3</accession>
<reference evidence="9" key="1">
    <citation type="submission" date="2023-08" db="EMBL/GenBank/DDBJ databases">
        <title>A de novo genome assembly of Solanum verrucosum Schlechtendal, a Mexican diploid species geographically isolated from the other diploid A-genome species in potato relatives.</title>
        <authorList>
            <person name="Hosaka K."/>
        </authorList>
    </citation>
    <scope>NUCLEOTIDE SEQUENCE</scope>
    <source>
        <tissue evidence="9">Young leaves</tissue>
    </source>
</reference>
<dbReference type="GO" id="GO:0008270">
    <property type="term" value="F:zinc ion binding"/>
    <property type="evidence" value="ECO:0007669"/>
    <property type="project" value="UniProtKB-KW"/>
</dbReference>
<evidence type="ECO:0008006" key="11">
    <source>
        <dbReference type="Google" id="ProtNLM"/>
    </source>
</evidence>
<keyword evidence="4" id="KW-0862">Zinc</keyword>
<dbReference type="Pfam" id="PF08646">
    <property type="entry name" value="Rep_fac-A_C"/>
    <property type="match status" value="1"/>
</dbReference>
<dbReference type="InterPro" id="IPR012340">
    <property type="entry name" value="NA-bd_OB-fold"/>
</dbReference>
<dbReference type="CDD" id="cd04476">
    <property type="entry name" value="RPA1_DBD_C"/>
    <property type="match status" value="1"/>
</dbReference>
<keyword evidence="10" id="KW-1185">Reference proteome</keyword>
<feature type="domain" description="Replication protein A 70 kDa DNA-binding subunit B/D first OB fold" evidence="7">
    <location>
        <begin position="4"/>
        <end position="83"/>
    </location>
</feature>
<keyword evidence="2" id="KW-0479">Metal-binding</keyword>
<keyword evidence="5" id="KW-0238">DNA-binding</keyword>
<dbReference type="InterPro" id="IPR047192">
    <property type="entry name" value="Euk_RPA1_DBD_C"/>
</dbReference>
<comment type="similarity">
    <text evidence="1">Belongs to the replication factor A protein 1 family.</text>
</comment>
<dbReference type="Pfam" id="PF02721">
    <property type="entry name" value="DUF223"/>
    <property type="match status" value="1"/>
</dbReference>